<reference evidence="2" key="1">
    <citation type="journal article" date="2015" name="Nature">
        <title>Complex archaea that bridge the gap between prokaryotes and eukaryotes.</title>
        <authorList>
            <person name="Spang A."/>
            <person name="Saw J.H."/>
            <person name="Jorgensen S.L."/>
            <person name="Zaremba-Niedzwiedzka K."/>
            <person name="Martijn J."/>
            <person name="Lind A.E."/>
            <person name="van Eijk R."/>
            <person name="Schleper C."/>
            <person name="Guy L."/>
            <person name="Ettema T.J."/>
        </authorList>
    </citation>
    <scope>NUCLEOTIDE SEQUENCE</scope>
</reference>
<name>A0A0F9SR51_9ZZZZ</name>
<comment type="caution">
    <text evidence="2">The sequence shown here is derived from an EMBL/GenBank/DDBJ whole genome shotgun (WGS) entry which is preliminary data.</text>
</comment>
<dbReference type="PANTHER" id="PTHR12526">
    <property type="entry name" value="GLYCOSYLTRANSFERASE"/>
    <property type="match status" value="1"/>
</dbReference>
<protein>
    <recommendedName>
        <fullName evidence="1">Glycosyl transferase family 1 domain-containing protein</fullName>
    </recommendedName>
</protein>
<accession>A0A0F9SR51</accession>
<feature type="domain" description="Glycosyl transferase family 1" evidence="1">
    <location>
        <begin position="222"/>
        <end position="308"/>
    </location>
</feature>
<dbReference type="SUPFAM" id="SSF53756">
    <property type="entry name" value="UDP-Glycosyltransferase/glycogen phosphorylase"/>
    <property type="match status" value="1"/>
</dbReference>
<evidence type="ECO:0000259" key="1">
    <source>
        <dbReference type="Pfam" id="PF00534"/>
    </source>
</evidence>
<dbReference type="AlphaFoldDB" id="A0A0F9SR51"/>
<gene>
    <name evidence="2" type="ORF">LCGC14_0821650</name>
</gene>
<proteinExistence type="predicted"/>
<dbReference type="Pfam" id="PF00534">
    <property type="entry name" value="Glycos_transf_1"/>
    <property type="match status" value="1"/>
</dbReference>
<organism evidence="2">
    <name type="scientific">marine sediment metagenome</name>
    <dbReference type="NCBI Taxonomy" id="412755"/>
    <lineage>
        <taxon>unclassified sequences</taxon>
        <taxon>metagenomes</taxon>
        <taxon>ecological metagenomes</taxon>
    </lineage>
</organism>
<evidence type="ECO:0000313" key="2">
    <source>
        <dbReference type="EMBL" id="KKN31673.1"/>
    </source>
</evidence>
<dbReference type="Gene3D" id="3.40.50.2000">
    <property type="entry name" value="Glycogen Phosphorylase B"/>
    <property type="match status" value="1"/>
</dbReference>
<dbReference type="CDD" id="cd03801">
    <property type="entry name" value="GT4_PimA-like"/>
    <property type="match status" value="1"/>
</dbReference>
<dbReference type="GO" id="GO:0016757">
    <property type="term" value="F:glycosyltransferase activity"/>
    <property type="evidence" value="ECO:0007669"/>
    <property type="project" value="InterPro"/>
</dbReference>
<sequence length="340" mass="38349">MLSVSASILRSVNRDYNRPLNILLINHKESYQVMLARTGHNFYFMHHPKLPPWNTATRPIPNNCHILLGDKETAHLRYDVDFDLIICQDRAKQYPILLQVAKQLSCPMLNLEYSLTSPDADPYYVESLMYQPYNLTVFPSEFVIDSWGADIEDEDVKIIPHGIDTDFFTGWTGGDGKVLTIVNNYQQRNNTMGFDLFTQLTKCFTMNPFGQTQGVSKATKNIDELLSLYQKTDMFINTSTWHACPMALLEAMSVGCPVVTTGSTVLAEIVEDGVNGFIANDIDTIKVKIQKILDDPEMAKEMGQKARQTIVDGFGSGQFIKNWQEILLSVIDQPSCVLTS</sequence>
<dbReference type="PANTHER" id="PTHR12526:SF630">
    <property type="entry name" value="GLYCOSYLTRANSFERASE"/>
    <property type="match status" value="1"/>
</dbReference>
<dbReference type="EMBL" id="LAZR01002310">
    <property type="protein sequence ID" value="KKN31673.1"/>
    <property type="molecule type" value="Genomic_DNA"/>
</dbReference>
<dbReference type="InterPro" id="IPR001296">
    <property type="entry name" value="Glyco_trans_1"/>
</dbReference>